<protein>
    <submittedName>
        <fullName evidence="4">Flagellar protein FlgN</fullName>
    </submittedName>
</protein>
<keyword evidence="4" id="KW-0966">Cell projection</keyword>
<dbReference type="InterPro" id="IPR007809">
    <property type="entry name" value="FlgN-like"/>
</dbReference>
<comment type="function">
    <text evidence="1">Required for the efficient initiation of filament assembly.</text>
</comment>
<keyword evidence="4" id="KW-0282">Flagellum</keyword>
<dbReference type="Pfam" id="PF05130">
    <property type="entry name" value="FlgN"/>
    <property type="match status" value="1"/>
</dbReference>
<dbReference type="RefSeq" id="WP_285392520.1">
    <property type="nucleotide sequence ID" value="NZ_JASSVS010000011.1"/>
</dbReference>
<dbReference type="SUPFAM" id="SSF140566">
    <property type="entry name" value="FlgN-like"/>
    <property type="match status" value="1"/>
</dbReference>
<gene>
    <name evidence="4" type="ORF">QPM17_18080</name>
</gene>
<organism evidence="4 5">
    <name type="scientific">Marinobacter azerbaijanicus</name>
    <dbReference type="NCBI Taxonomy" id="3050455"/>
    <lineage>
        <taxon>Bacteria</taxon>
        <taxon>Pseudomonadati</taxon>
        <taxon>Pseudomonadota</taxon>
        <taxon>Gammaproteobacteria</taxon>
        <taxon>Pseudomonadales</taxon>
        <taxon>Marinobacteraceae</taxon>
        <taxon>Marinobacter</taxon>
    </lineage>
</organism>
<evidence type="ECO:0000313" key="5">
    <source>
        <dbReference type="Proteomes" id="UP001227964"/>
    </source>
</evidence>
<comment type="similarity">
    <text evidence="2">Belongs to the FlgN family.</text>
</comment>
<dbReference type="EMBL" id="JASSVS010000011">
    <property type="protein sequence ID" value="MDL0433054.1"/>
    <property type="molecule type" value="Genomic_DNA"/>
</dbReference>
<proteinExistence type="inferred from homology"/>
<evidence type="ECO:0000256" key="1">
    <source>
        <dbReference type="ARBA" id="ARBA00002397"/>
    </source>
</evidence>
<dbReference type="Gene3D" id="1.20.58.300">
    <property type="entry name" value="FlgN-like"/>
    <property type="match status" value="1"/>
</dbReference>
<comment type="caution">
    <text evidence="4">The sequence shown here is derived from an EMBL/GenBank/DDBJ whole genome shotgun (WGS) entry which is preliminary data.</text>
</comment>
<dbReference type="Proteomes" id="UP001227964">
    <property type="component" value="Unassembled WGS sequence"/>
</dbReference>
<accession>A0ABT7IFW3</accession>
<dbReference type="InterPro" id="IPR036679">
    <property type="entry name" value="FlgN-like_sf"/>
</dbReference>
<keyword evidence="3" id="KW-1005">Bacterial flagellum biogenesis</keyword>
<evidence type="ECO:0000313" key="4">
    <source>
        <dbReference type="EMBL" id="MDL0433054.1"/>
    </source>
</evidence>
<keyword evidence="5" id="KW-1185">Reference proteome</keyword>
<evidence type="ECO:0000256" key="3">
    <source>
        <dbReference type="ARBA" id="ARBA00022795"/>
    </source>
</evidence>
<name>A0ABT7IFW3_9GAMM</name>
<evidence type="ECO:0000256" key="2">
    <source>
        <dbReference type="ARBA" id="ARBA00007703"/>
    </source>
</evidence>
<keyword evidence="4" id="KW-0969">Cilium</keyword>
<reference evidence="4 5" key="1">
    <citation type="submission" date="2023-06" db="EMBL/GenBank/DDBJ databases">
        <title>Marinobacter azerbaijanicus a moderately halophilic, isolated from Urmia Lake in Azerbaijan region of Iran.</title>
        <authorList>
            <person name="Sanchez-Porro C."/>
            <person name="Aghdam E.M."/>
            <person name="Saheb S.M."/>
            <person name="Tarhriz V."/>
            <person name="Kazemi E."/>
            <person name="Ammozegar M.A."/>
            <person name="Ventosa A."/>
            <person name="Hejazi M.S."/>
        </authorList>
    </citation>
    <scope>NUCLEOTIDE SEQUENCE [LARGE SCALE GENOMIC DNA]</scope>
    <source>
        <strain evidence="4 5">TBZ242</strain>
    </source>
</reference>
<sequence>MATIDELKDLLSQDIRQLEMLADILQQEKACLSSSDIRKLEALTGDKNALLGQIRERAKQKIRLLVAMGFRPENGAPSRFIRSAGLTDVHALWEEADKRLKACQELNQTNGKVISHLQKRLSRLTDIFRGVTGHQKLYGAQGEQKAMSHSTILASA</sequence>